<name>A0A0M4JJD3_9MOLU</name>
<evidence type="ECO:0000313" key="1">
    <source>
        <dbReference type="EMBL" id="ALD66273.1"/>
    </source>
</evidence>
<dbReference type="STRING" id="362837.SCANT_v1c03630"/>
<sequence>MKFNGYTNKVKLEKDILKKQSVDFHNIYLDKENEYNFLKQLKDINQDILLAPLKFYWKDNQLFSEYKFLRDFQTLKDIKITKEIIDNVVNLIKKLHNFNSKEFKIKKFDYHKLLATFKNNTNTLLFNFELHFNEISKEIDKFDGLDLVLSHNDLVPGNILVNKNKIILIDYDYISLNNKFFDIASFISETLNDDEKMIKYFIKQCIEKELIYVDEIGILNSMIKYQDLLWTLWANFMLEKKKQIIFKEIFESKLERLKSRKIY</sequence>
<dbReference type="GO" id="GO:0005737">
    <property type="term" value="C:cytoplasm"/>
    <property type="evidence" value="ECO:0007669"/>
    <property type="project" value="TreeGrafter"/>
</dbReference>
<organism evidence="1 2">
    <name type="scientific">Spiroplasma cantharicola</name>
    <dbReference type="NCBI Taxonomy" id="362837"/>
    <lineage>
        <taxon>Bacteria</taxon>
        <taxon>Bacillati</taxon>
        <taxon>Mycoplasmatota</taxon>
        <taxon>Mollicutes</taxon>
        <taxon>Entomoplasmatales</taxon>
        <taxon>Spiroplasmataceae</taxon>
        <taxon>Spiroplasma</taxon>
    </lineage>
</organism>
<dbReference type="EMBL" id="CP012622">
    <property type="protein sequence ID" value="ALD66273.1"/>
    <property type="molecule type" value="Genomic_DNA"/>
</dbReference>
<dbReference type="GO" id="GO:0006646">
    <property type="term" value="P:phosphatidylethanolamine biosynthetic process"/>
    <property type="evidence" value="ECO:0007669"/>
    <property type="project" value="TreeGrafter"/>
</dbReference>
<proteinExistence type="predicted"/>
<reference evidence="1 2" key="1">
    <citation type="journal article" date="2015" name="Genome Announc.">
        <title>Complete Genome Sequence of Spiroplasma cantharicola CC-1T (DSM 21588), a Bacterium Isolated from Soldier Beetle (Cantharis carolinus).</title>
        <authorList>
            <person name="Lo W.S."/>
            <person name="Liu P.Y."/>
            <person name="Kuo C.H."/>
        </authorList>
    </citation>
    <scope>NUCLEOTIDE SEQUENCE [LARGE SCALE GENOMIC DNA]</scope>
    <source>
        <strain evidence="1 2">CC-1</strain>
    </source>
</reference>
<protein>
    <submittedName>
        <fullName evidence="1">Putative choline kinase</fullName>
    </submittedName>
</protein>
<keyword evidence="1" id="KW-0808">Transferase</keyword>
<dbReference type="Gene3D" id="3.90.1200.10">
    <property type="match status" value="1"/>
</dbReference>
<evidence type="ECO:0000313" key="2">
    <source>
        <dbReference type="Proteomes" id="UP000063919"/>
    </source>
</evidence>
<dbReference type="PANTHER" id="PTHR22603">
    <property type="entry name" value="CHOLINE/ETHANOALAMINE KINASE"/>
    <property type="match status" value="1"/>
</dbReference>
<dbReference type="GO" id="GO:0004305">
    <property type="term" value="F:ethanolamine kinase activity"/>
    <property type="evidence" value="ECO:0007669"/>
    <property type="project" value="TreeGrafter"/>
</dbReference>
<keyword evidence="1" id="KW-0418">Kinase</keyword>
<dbReference type="SUPFAM" id="SSF56112">
    <property type="entry name" value="Protein kinase-like (PK-like)"/>
    <property type="match status" value="1"/>
</dbReference>
<dbReference type="PANTHER" id="PTHR22603:SF66">
    <property type="entry name" value="ETHANOLAMINE KINASE"/>
    <property type="match status" value="1"/>
</dbReference>
<dbReference type="Pfam" id="PF01633">
    <property type="entry name" value="Choline_kinase"/>
    <property type="match status" value="1"/>
</dbReference>
<accession>A0A0M4JJD3</accession>
<dbReference type="InterPro" id="IPR011009">
    <property type="entry name" value="Kinase-like_dom_sf"/>
</dbReference>
<dbReference type="RefSeq" id="WP_053946035.1">
    <property type="nucleotide sequence ID" value="NZ_CP012622.1"/>
</dbReference>
<dbReference type="AlphaFoldDB" id="A0A0M4JJD3"/>
<dbReference type="PATRIC" id="fig|362837.3.peg.365"/>
<dbReference type="OrthoDB" id="9803871at2"/>
<gene>
    <name evidence="1" type="ORF">SCANT_v1c03630</name>
</gene>
<dbReference type="Proteomes" id="UP000063919">
    <property type="component" value="Chromosome"/>
</dbReference>
<dbReference type="KEGG" id="scj:SCANT_v1c03630"/>
<keyword evidence="2" id="KW-1185">Reference proteome</keyword>